<protein>
    <submittedName>
        <fullName evidence="1">Uncharacterized protein</fullName>
    </submittedName>
</protein>
<reference evidence="1" key="1">
    <citation type="submission" date="2019-08" db="EMBL/GenBank/DDBJ databases">
        <authorList>
            <person name="Kucharzyk K."/>
            <person name="Murdoch R.W."/>
            <person name="Higgins S."/>
            <person name="Loffler F."/>
        </authorList>
    </citation>
    <scope>NUCLEOTIDE SEQUENCE</scope>
</reference>
<evidence type="ECO:0000313" key="1">
    <source>
        <dbReference type="EMBL" id="MPM79484.1"/>
    </source>
</evidence>
<proteinExistence type="predicted"/>
<accession>A0A645CRG4</accession>
<sequence>MPADIDAVILINGRTRYAADKLGFLQYDRHAVCFPEHRIRGRKSGGTRPNDNCLLFHLDGLSS</sequence>
<dbReference type="EMBL" id="VSSQ01029374">
    <property type="protein sequence ID" value="MPM79484.1"/>
    <property type="molecule type" value="Genomic_DNA"/>
</dbReference>
<organism evidence="1">
    <name type="scientific">bioreactor metagenome</name>
    <dbReference type="NCBI Taxonomy" id="1076179"/>
    <lineage>
        <taxon>unclassified sequences</taxon>
        <taxon>metagenomes</taxon>
        <taxon>ecological metagenomes</taxon>
    </lineage>
</organism>
<name>A0A645CRG4_9ZZZZ</name>
<gene>
    <name evidence="1" type="ORF">SDC9_126521</name>
</gene>
<comment type="caution">
    <text evidence="1">The sequence shown here is derived from an EMBL/GenBank/DDBJ whole genome shotgun (WGS) entry which is preliminary data.</text>
</comment>
<dbReference type="AlphaFoldDB" id="A0A645CRG4"/>